<dbReference type="Proteomes" id="UP000193577">
    <property type="component" value="Unassembled WGS sequence"/>
</dbReference>
<sequence>MPRERTAGNHDSVQSLHADTHKALPDYLQVFTSVAQSARRTIAGQYDQWRLFDMGAWQLQGHTHSTTGQHGRVIYEGLTWHRRPPRQKSTRFG</sequence>
<keyword evidence="2" id="KW-1185">Reference proteome</keyword>
<protein>
    <submittedName>
        <fullName evidence="1">Uncharacterized protein</fullName>
    </submittedName>
</protein>
<gene>
    <name evidence="1" type="ORF">B8W67_17210</name>
</gene>
<evidence type="ECO:0000313" key="1">
    <source>
        <dbReference type="EMBL" id="OSC29858.1"/>
    </source>
</evidence>
<evidence type="ECO:0000313" key="2">
    <source>
        <dbReference type="Proteomes" id="UP000193577"/>
    </source>
</evidence>
<dbReference type="AlphaFoldDB" id="A0A7I7SIX9"/>
<proteinExistence type="predicted"/>
<accession>A0A7I7SIX9</accession>
<dbReference type="EMBL" id="NCXO01000050">
    <property type="protein sequence ID" value="OSC29858.1"/>
    <property type="molecule type" value="Genomic_DNA"/>
</dbReference>
<comment type="caution">
    <text evidence="1">The sequence shown here is derived from an EMBL/GenBank/DDBJ whole genome shotgun (WGS) entry which is preliminary data.</text>
</comment>
<reference evidence="1 2" key="1">
    <citation type="submission" date="2017-04" db="EMBL/GenBank/DDBJ databases">
        <title>The new phylogeny of genus Mycobacterium.</title>
        <authorList>
            <person name="Tortoli E."/>
            <person name="Trovato A."/>
            <person name="Cirillo D.M."/>
        </authorList>
    </citation>
    <scope>NUCLEOTIDE SEQUENCE [LARGE SCALE GENOMIC DNA]</scope>
    <source>
        <strain evidence="1 2">KCTC 19819</strain>
    </source>
</reference>
<organism evidence="1 2">
    <name type="scientific">Mycolicibacillus koreensis</name>
    <dbReference type="NCBI Taxonomy" id="1069220"/>
    <lineage>
        <taxon>Bacteria</taxon>
        <taxon>Bacillati</taxon>
        <taxon>Actinomycetota</taxon>
        <taxon>Actinomycetes</taxon>
        <taxon>Mycobacteriales</taxon>
        <taxon>Mycobacteriaceae</taxon>
        <taxon>Mycolicibacillus</taxon>
    </lineage>
</organism>
<name>A0A7I7SIX9_9MYCO</name>